<dbReference type="PANTHER" id="PTHR46268">
    <property type="entry name" value="STRESS RESPONSE PROTEIN NHAX"/>
    <property type="match status" value="1"/>
</dbReference>
<dbReference type="PANTHER" id="PTHR46268:SF15">
    <property type="entry name" value="UNIVERSAL STRESS PROTEIN HP_0031"/>
    <property type="match status" value="1"/>
</dbReference>
<accession>A0ABD6D2F4</accession>
<dbReference type="InterPro" id="IPR006016">
    <property type="entry name" value="UspA"/>
</dbReference>
<name>A0ABD6D2F4_9EURY</name>
<dbReference type="EMBL" id="JBHUDL010000010">
    <property type="protein sequence ID" value="MFD1634782.1"/>
    <property type="molecule type" value="Genomic_DNA"/>
</dbReference>
<gene>
    <name evidence="3" type="ORF">ACFSBJ_13705</name>
</gene>
<dbReference type="SUPFAM" id="SSF52402">
    <property type="entry name" value="Adenine nucleotide alpha hydrolases-like"/>
    <property type="match status" value="1"/>
</dbReference>
<dbReference type="AlphaFoldDB" id="A0ABD6D2F4"/>
<dbReference type="CDD" id="cd00293">
    <property type="entry name" value="USP-like"/>
    <property type="match status" value="1"/>
</dbReference>
<comment type="caution">
    <text evidence="3">The sequence shown here is derived from an EMBL/GenBank/DDBJ whole genome shotgun (WGS) entry which is preliminary data.</text>
</comment>
<evidence type="ECO:0000313" key="3">
    <source>
        <dbReference type="EMBL" id="MFD1634782.1"/>
    </source>
</evidence>
<dbReference type="PRINTS" id="PR01438">
    <property type="entry name" value="UNVRSLSTRESS"/>
</dbReference>
<evidence type="ECO:0000313" key="4">
    <source>
        <dbReference type="Proteomes" id="UP001597075"/>
    </source>
</evidence>
<dbReference type="RefSeq" id="WP_256405023.1">
    <property type="nucleotide sequence ID" value="NZ_CP187151.1"/>
</dbReference>
<evidence type="ECO:0000259" key="2">
    <source>
        <dbReference type="Pfam" id="PF00582"/>
    </source>
</evidence>
<feature type="domain" description="UspA" evidence="2">
    <location>
        <begin position="2"/>
        <end position="131"/>
    </location>
</feature>
<dbReference type="InterPro" id="IPR006015">
    <property type="entry name" value="Universal_stress_UspA"/>
</dbReference>
<evidence type="ECO:0000256" key="1">
    <source>
        <dbReference type="ARBA" id="ARBA00008791"/>
    </source>
</evidence>
<dbReference type="Proteomes" id="UP001597075">
    <property type="component" value="Unassembled WGS sequence"/>
</dbReference>
<keyword evidence="4" id="KW-1185">Reference proteome</keyword>
<comment type="similarity">
    <text evidence="1">Belongs to the universal stress protein A family.</text>
</comment>
<protein>
    <submittedName>
        <fullName evidence="3">Universal stress protein</fullName>
    </submittedName>
</protein>
<organism evidence="3 4">
    <name type="scientific">Haloplanus ruber</name>
    <dbReference type="NCBI Taxonomy" id="869892"/>
    <lineage>
        <taxon>Archaea</taxon>
        <taxon>Methanobacteriati</taxon>
        <taxon>Methanobacteriota</taxon>
        <taxon>Stenosarchaea group</taxon>
        <taxon>Halobacteria</taxon>
        <taxon>Halobacteriales</taxon>
        <taxon>Haloferacaceae</taxon>
        <taxon>Haloplanus</taxon>
    </lineage>
</organism>
<dbReference type="Gene3D" id="3.40.50.620">
    <property type="entry name" value="HUPs"/>
    <property type="match status" value="1"/>
</dbReference>
<reference evidence="3 4" key="1">
    <citation type="journal article" date="2019" name="Int. J. Syst. Evol. Microbiol.">
        <title>The Global Catalogue of Microorganisms (GCM) 10K type strain sequencing project: providing services to taxonomists for standard genome sequencing and annotation.</title>
        <authorList>
            <consortium name="The Broad Institute Genomics Platform"/>
            <consortium name="The Broad Institute Genome Sequencing Center for Infectious Disease"/>
            <person name="Wu L."/>
            <person name="Ma J."/>
        </authorList>
    </citation>
    <scope>NUCLEOTIDE SEQUENCE [LARGE SCALE GENOMIC DNA]</scope>
    <source>
        <strain evidence="3 4">CGMCC 1.10594</strain>
    </source>
</reference>
<proteinExistence type="inferred from homology"/>
<sequence>MRVLVPVDGSECSMRALGFAADFVCRFDATLDVVHFTDSPGADTERLAEQVSNVLESEGLDGETEIIGDVRLSNLKASDQVGKDILGLVKERDYDHVVMGHHGTGRIGKLLLGSAANTVSKSGTVPTTIVP</sequence>
<dbReference type="Pfam" id="PF00582">
    <property type="entry name" value="Usp"/>
    <property type="match status" value="1"/>
</dbReference>
<dbReference type="InterPro" id="IPR014729">
    <property type="entry name" value="Rossmann-like_a/b/a_fold"/>
</dbReference>